<dbReference type="Proteomes" id="UP001141552">
    <property type="component" value="Unassembled WGS sequence"/>
</dbReference>
<proteinExistence type="predicted"/>
<organism evidence="1 2">
    <name type="scientific">Turnera subulata</name>
    <dbReference type="NCBI Taxonomy" id="218843"/>
    <lineage>
        <taxon>Eukaryota</taxon>
        <taxon>Viridiplantae</taxon>
        <taxon>Streptophyta</taxon>
        <taxon>Embryophyta</taxon>
        <taxon>Tracheophyta</taxon>
        <taxon>Spermatophyta</taxon>
        <taxon>Magnoliopsida</taxon>
        <taxon>eudicotyledons</taxon>
        <taxon>Gunneridae</taxon>
        <taxon>Pentapetalae</taxon>
        <taxon>rosids</taxon>
        <taxon>fabids</taxon>
        <taxon>Malpighiales</taxon>
        <taxon>Passifloraceae</taxon>
        <taxon>Turnera</taxon>
    </lineage>
</organism>
<evidence type="ECO:0000313" key="1">
    <source>
        <dbReference type="EMBL" id="KAJ4847315.1"/>
    </source>
</evidence>
<evidence type="ECO:0000313" key="2">
    <source>
        <dbReference type="Proteomes" id="UP001141552"/>
    </source>
</evidence>
<dbReference type="AlphaFoldDB" id="A0A9Q0GC62"/>
<sequence length="82" mass="9946">MVKPSMRDVFRFVDKYFLEKMTARRFFTILAIINIPTFYNGAKLYKERLKEQCMEVLIEDKLKTAMEKERQRRLMMNSSPTE</sequence>
<dbReference type="EMBL" id="JAKUCV010001191">
    <property type="protein sequence ID" value="KAJ4847315.1"/>
    <property type="molecule type" value="Genomic_DNA"/>
</dbReference>
<reference evidence="1" key="2">
    <citation type="journal article" date="2023" name="Plants (Basel)">
        <title>Annotation of the Turnera subulata (Passifloraceae) Draft Genome Reveals the S-Locus Evolved after the Divergence of Turneroideae from Passifloroideae in a Stepwise Manner.</title>
        <authorList>
            <person name="Henning P.M."/>
            <person name="Roalson E.H."/>
            <person name="Mir W."/>
            <person name="McCubbin A.G."/>
            <person name="Shore J.S."/>
        </authorList>
    </citation>
    <scope>NUCLEOTIDE SEQUENCE</scope>
    <source>
        <strain evidence="1">F60SS</strain>
    </source>
</reference>
<reference evidence="1" key="1">
    <citation type="submission" date="2022-02" db="EMBL/GenBank/DDBJ databases">
        <authorList>
            <person name="Henning P.M."/>
            <person name="McCubbin A.G."/>
            <person name="Shore J.S."/>
        </authorList>
    </citation>
    <scope>NUCLEOTIDE SEQUENCE</scope>
    <source>
        <strain evidence="1">F60SS</strain>
        <tissue evidence="1">Leaves</tissue>
    </source>
</reference>
<protein>
    <submittedName>
        <fullName evidence="1">Uncharacterized protein</fullName>
    </submittedName>
</protein>
<gene>
    <name evidence="1" type="ORF">Tsubulata_017352</name>
</gene>
<comment type="caution">
    <text evidence="1">The sequence shown here is derived from an EMBL/GenBank/DDBJ whole genome shotgun (WGS) entry which is preliminary data.</text>
</comment>
<accession>A0A9Q0GC62</accession>
<keyword evidence="2" id="KW-1185">Reference proteome</keyword>
<name>A0A9Q0GC62_9ROSI</name>